<gene>
    <name evidence="8" type="ORF">PSACC_03273</name>
</gene>
<evidence type="ECO:0000256" key="6">
    <source>
        <dbReference type="ARBA" id="ARBA00044198"/>
    </source>
</evidence>
<comment type="subcellular location">
    <subcellularLocation>
        <location evidence="1">Nucleus</location>
    </subcellularLocation>
</comment>
<comment type="similarity">
    <text evidence="2 7">Belongs to the eukaryotic/archaeal RNase P protein component 2 family.</text>
</comment>
<sequence length="151" mass="16519">MVRFKNRYLLIEGLSVDPKHGLVDYQPTTTLSTTSLATQLRSCLGTNFGHFGSAMTAQSLSVKYVNATTGMAVVRCAREGVAMVWAAVTLMGLWRVVRVAGTIRGAQKAAMKIAVTRLKGLQRKLSGDKGKTEEFDELIRKCRDAIKLIEA</sequence>
<dbReference type="EMBL" id="MTSL01000201">
    <property type="protein sequence ID" value="PJF16936.1"/>
    <property type="molecule type" value="Genomic_DNA"/>
</dbReference>
<dbReference type="Gene3D" id="3.30.70.3250">
    <property type="entry name" value="Ribonuclease P, Pop5 subunit"/>
    <property type="match status" value="1"/>
</dbReference>
<keyword evidence="3" id="KW-0698">rRNA processing</keyword>
<dbReference type="GO" id="GO:0033204">
    <property type="term" value="F:ribonuclease P RNA binding"/>
    <property type="evidence" value="ECO:0007669"/>
    <property type="project" value="InterPro"/>
</dbReference>
<evidence type="ECO:0000313" key="8">
    <source>
        <dbReference type="EMBL" id="PJF16936.1"/>
    </source>
</evidence>
<comment type="catalytic activity">
    <reaction evidence="7">
        <text>Endonucleolytic cleavage of RNA, removing 5'-extranucleotides from tRNA precursor.</text>
        <dbReference type="EC" id="3.1.26.5"/>
    </reaction>
</comment>
<evidence type="ECO:0000256" key="4">
    <source>
        <dbReference type="ARBA" id="ARBA00022694"/>
    </source>
</evidence>
<protein>
    <recommendedName>
        <fullName evidence="6 7">Ribonuclease P/MRP protein subunit POP5</fullName>
        <ecNumber evidence="7">3.1.26.5</ecNumber>
    </recommendedName>
</protein>
<dbReference type="PIRSF" id="PIRSF023803">
    <property type="entry name" value="Ribonuclease_P_prd"/>
    <property type="match status" value="1"/>
</dbReference>
<dbReference type="Proteomes" id="UP000240830">
    <property type="component" value="Unassembled WGS sequence"/>
</dbReference>
<reference evidence="8 9" key="1">
    <citation type="submission" date="2016-10" db="EMBL/GenBank/DDBJ databases">
        <title>The genome of Paramicrosporidium saccamoebae is the missing link in understanding Cryptomycota and Microsporidia evolution.</title>
        <authorList>
            <person name="Quandt C.A."/>
            <person name="Beaudet D."/>
            <person name="Corsaro D."/>
            <person name="Michel R."/>
            <person name="Corradi N."/>
            <person name="James T."/>
        </authorList>
    </citation>
    <scope>NUCLEOTIDE SEQUENCE [LARGE SCALE GENOMIC DNA]</scope>
    <source>
        <strain evidence="8 9">KSL3</strain>
    </source>
</reference>
<keyword evidence="4 7" id="KW-0819">tRNA processing</keyword>
<dbReference type="Pfam" id="PF01900">
    <property type="entry name" value="RNase_P_Rpp14"/>
    <property type="match status" value="1"/>
</dbReference>
<evidence type="ECO:0000256" key="2">
    <source>
        <dbReference type="ARBA" id="ARBA00010800"/>
    </source>
</evidence>
<dbReference type="PANTHER" id="PTHR48414">
    <property type="entry name" value="POP5 HOMOLOG, RIBONUCLEASE P_MRP SUBUNIT"/>
    <property type="match status" value="1"/>
</dbReference>
<dbReference type="InterPro" id="IPR016819">
    <property type="entry name" value="RNase_P/MRP_POP5"/>
</dbReference>
<dbReference type="AlphaFoldDB" id="A0A2H9TGT2"/>
<dbReference type="GO" id="GO:0006364">
    <property type="term" value="P:rRNA processing"/>
    <property type="evidence" value="ECO:0007669"/>
    <property type="project" value="UniProtKB-KW"/>
</dbReference>
<dbReference type="OrthoDB" id="24745at2759"/>
<comment type="caution">
    <text evidence="8">The sequence shown here is derived from an EMBL/GenBank/DDBJ whole genome shotgun (WGS) entry which is preliminary data.</text>
</comment>
<dbReference type="GO" id="GO:0030677">
    <property type="term" value="C:ribonuclease P complex"/>
    <property type="evidence" value="ECO:0007669"/>
    <property type="project" value="InterPro"/>
</dbReference>
<accession>A0A2H9TGT2</accession>
<evidence type="ECO:0000256" key="5">
    <source>
        <dbReference type="ARBA" id="ARBA00023242"/>
    </source>
</evidence>
<evidence type="ECO:0000256" key="1">
    <source>
        <dbReference type="ARBA" id="ARBA00004123"/>
    </source>
</evidence>
<dbReference type="STRING" id="1246581.A0A2H9TGT2"/>
<dbReference type="PANTHER" id="PTHR48414:SF1">
    <property type="entry name" value="POP5 HOMOLOG, RIBONUCLEASE P_MRP SUBUNIT"/>
    <property type="match status" value="1"/>
</dbReference>
<name>A0A2H9TGT2_9FUNG</name>
<proteinExistence type="inferred from homology"/>
<evidence type="ECO:0000256" key="7">
    <source>
        <dbReference type="PIRNR" id="PIRNR023803"/>
    </source>
</evidence>
<organism evidence="8 9">
    <name type="scientific">Paramicrosporidium saccamoebae</name>
    <dbReference type="NCBI Taxonomy" id="1246581"/>
    <lineage>
        <taxon>Eukaryota</taxon>
        <taxon>Fungi</taxon>
        <taxon>Fungi incertae sedis</taxon>
        <taxon>Cryptomycota</taxon>
        <taxon>Cryptomycota incertae sedis</taxon>
        <taxon>Paramicrosporidium</taxon>
    </lineage>
</organism>
<dbReference type="GO" id="GO:0001682">
    <property type="term" value="P:tRNA 5'-leader removal"/>
    <property type="evidence" value="ECO:0007669"/>
    <property type="project" value="InterPro"/>
</dbReference>
<dbReference type="GO" id="GO:0005634">
    <property type="term" value="C:nucleus"/>
    <property type="evidence" value="ECO:0007669"/>
    <property type="project" value="UniProtKB-SubCell"/>
</dbReference>
<evidence type="ECO:0000256" key="3">
    <source>
        <dbReference type="ARBA" id="ARBA00022552"/>
    </source>
</evidence>
<comment type="function">
    <text evidence="7">Component of ribonuclease P, a protein complex that generates mature tRNA molecules by cleaving their 5'-ends.</text>
</comment>
<dbReference type="EC" id="3.1.26.5" evidence="7"/>
<dbReference type="InterPro" id="IPR002759">
    <property type="entry name" value="Pop5/Rpp14/Rnp2-like"/>
</dbReference>
<keyword evidence="5" id="KW-0539">Nucleus</keyword>
<keyword evidence="9" id="KW-1185">Reference proteome</keyword>
<dbReference type="GO" id="GO:0004526">
    <property type="term" value="F:ribonuclease P activity"/>
    <property type="evidence" value="ECO:0007669"/>
    <property type="project" value="UniProtKB-EC"/>
</dbReference>
<dbReference type="InterPro" id="IPR038085">
    <property type="entry name" value="Rnp2-like_sf"/>
</dbReference>
<evidence type="ECO:0000313" key="9">
    <source>
        <dbReference type="Proteomes" id="UP000240830"/>
    </source>
</evidence>
<dbReference type="SUPFAM" id="SSF160350">
    <property type="entry name" value="Rnp2-like"/>
    <property type="match status" value="1"/>
</dbReference>